<gene>
    <name evidence="2" type="ORF">CMV30_18105</name>
</gene>
<dbReference type="InterPro" id="IPR001173">
    <property type="entry name" value="Glyco_trans_2-like"/>
</dbReference>
<sequence>MPAAVRVYLLTYRRNHLLPRALASLLAQTFTDWTCELHNDAPDDPFPAQLVTQTADPRIRLVQHEKNLGPNRTFNLVFQPCAERYVCLLEDDNSWEPSFLETLVALLDKNPSTQVAWSNMRIWQENPDTTWTDTGRTIWPIADFPSSQPAAFSWPHERHLDSLVHSNGSALIRSGPHLADFIVPPETPFLAMEPIRERAMRFPLLFHPQPLVNFAWTVATARESSSLLAAEMKALLTASYLRHAPLDRAAFAQLADRARRSPANELSGLLVSAALASHAASFARHIRLAEWPRILASLLRHARTNVSILRARRRHAAIWAYLDLHTARRFVEARSPSA</sequence>
<accession>A0A290QK37</accession>
<dbReference type="InterPro" id="IPR050834">
    <property type="entry name" value="Glycosyltransf_2"/>
</dbReference>
<dbReference type="CDD" id="cd00761">
    <property type="entry name" value="Glyco_tranf_GTA_type"/>
    <property type="match status" value="1"/>
</dbReference>
<dbReference type="OrthoDB" id="194105at2"/>
<dbReference type="AlphaFoldDB" id="A0A290QK37"/>
<dbReference type="Proteomes" id="UP000217265">
    <property type="component" value="Chromosome"/>
</dbReference>
<evidence type="ECO:0000313" key="2">
    <source>
        <dbReference type="EMBL" id="ATC65708.1"/>
    </source>
</evidence>
<dbReference type="RefSeq" id="WP_096057337.1">
    <property type="nucleotide sequence ID" value="NZ_CP023344.1"/>
</dbReference>
<name>A0A290QK37_9BACT</name>
<dbReference type="PANTHER" id="PTHR43685">
    <property type="entry name" value="GLYCOSYLTRANSFERASE"/>
    <property type="match status" value="1"/>
</dbReference>
<organism evidence="2 3">
    <name type="scientific">Nibricoccus aquaticus</name>
    <dbReference type="NCBI Taxonomy" id="2576891"/>
    <lineage>
        <taxon>Bacteria</taxon>
        <taxon>Pseudomonadati</taxon>
        <taxon>Verrucomicrobiota</taxon>
        <taxon>Opitutia</taxon>
        <taxon>Opitutales</taxon>
        <taxon>Opitutaceae</taxon>
        <taxon>Nibricoccus</taxon>
    </lineage>
</organism>
<evidence type="ECO:0000313" key="3">
    <source>
        <dbReference type="Proteomes" id="UP000217265"/>
    </source>
</evidence>
<protein>
    <recommendedName>
        <fullName evidence="1">Glycosyltransferase 2-like domain-containing protein</fullName>
    </recommendedName>
</protein>
<proteinExistence type="predicted"/>
<dbReference type="Pfam" id="PF00535">
    <property type="entry name" value="Glycos_transf_2"/>
    <property type="match status" value="1"/>
</dbReference>
<keyword evidence="3" id="KW-1185">Reference proteome</keyword>
<dbReference type="SUPFAM" id="SSF53448">
    <property type="entry name" value="Nucleotide-diphospho-sugar transferases"/>
    <property type="match status" value="1"/>
</dbReference>
<dbReference type="KEGG" id="vbh:CMV30_18105"/>
<dbReference type="InterPro" id="IPR029044">
    <property type="entry name" value="Nucleotide-diphossugar_trans"/>
</dbReference>
<reference evidence="2 3" key="1">
    <citation type="submission" date="2017-09" db="EMBL/GenBank/DDBJ databases">
        <title>Complete genome sequence of Verrucomicrobial strain HZ-65, isolated from freshwater.</title>
        <authorList>
            <person name="Choi A."/>
        </authorList>
    </citation>
    <scope>NUCLEOTIDE SEQUENCE [LARGE SCALE GENOMIC DNA]</scope>
    <source>
        <strain evidence="2 3">HZ-65</strain>
    </source>
</reference>
<dbReference type="Gene3D" id="3.90.550.10">
    <property type="entry name" value="Spore Coat Polysaccharide Biosynthesis Protein SpsA, Chain A"/>
    <property type="match status" value="1"/>
</dbReference>
<feature type="domain" description="Glycosyltransferase 2-like" evidence="1">
    <location>
        <begin position="10"/>
        <end position="134"/>
    </location>
</feature>
<dbReference type="PANTHER" id="PTHR43685:SF2">
    <property type="entry name" value="GLYCOSYLTRANSFERASE 2-LIKE DOMAIN-CONTAINING PROTEIN"/>
    <property type="match status" value="1"/>
</dbReference>
<dbReference type="EMBL" id="CP023344">
    <property type="protein sequence ID" value="ATC65708.1"/>
    <property type="molecule type" value="Genomic_DNA"/>
</dbReference>
<evidence type="ECO:0000259" key="1">
    <source>
        <dbReference type="Pfam" id="PF00535"/>
    </source>
</evidence>